<dbReference type="GO" id="GO:0005524">
    <property type="term" value="F:ATP binding"/>
    <property type="evidence" value="ECO:0007669"/>
    <property type="project" value="UniProtKB-UniRule"/>
</dbReference>
<evidence type="ECO:0000256" key="3">
    <source>
        <dbReference type="ARBA" id="ARBA00022679"/>
    </source>
</evidence>
<evidence type="ECO:0000256" key="9">
    <source>
        <dbReference type="ARBA" id="ARBA00023136"/>
    </source>
</evidence>
<evidence type="ECO:0000256" key="2">
    <source>
        <dbReference type="ARBA" id="ARBA00022475"/>
    </source>
</evidence>
<evidence type="ECO:0000256" key="12">
    <source>
        <dbReference type="SAM" id="Phobius"/>
    </source>
</evidence>
<dbReference type="InterPro" id="IPR017441">
    <property type="entry name" value="Protein_kinase_ATP_BS"/>
</dbReference>
<feature type="transmembrane region" description="Helical" evidence="12">
    <location>
        <begin position="376"/>
        <end position="395"/>
    </location>
</feature>
<gene>
    <name evidence="14" type="primary">pknB_12</name>
    <name evidence="14" type="ORF">Spa11_46390</name>
</gene>
<feature type="binding site" evidence="10">
    <location>
        <position position="446"/>
    </location>
    <ligand>
        <name>ATP</name>
        <dbReference type="ChEBI" id="CHEBI:30616"/>
    </ligand>
</feature>
<keyword evidence="7 10" id="KW-0067">ATP-binding</keyword>
<evidence type="ECO:0000256" key="1">
    <source>
        <dbReference type="ARBA" id="ARBA00004651"/>
    </source>
</evidence>
<dbReference type="Pfam" id="PF02743">
    <property type="entry name" value="dCache_1"/>
    <property type="match status" value="1"/>
</dbReference>
<dbReference type="EMBL" id="CP036349">
    <property type="protein sequence ID" value="QDV76409.1"/>
    <property type="molecule type" value="Genomic_DNA"/>
</dbReference>
<dbReference type="SMART" id="SM00220">
    <property type="entry name" value="S_TKc"/>
    <property type="match status" value="1"/>
</dbReference>
<evidence type="ECO:0000313" key="14">
    <source>
        <dbReference type="EMBL" id="QDV76409.1"/>
    </source>
</evidence>
<keyword evidence="2" id="KW-1003">Cell membrane</keyword>
<dbReference type="InterPro" id="IPR011009">
    <property type="entry name" value="Kinase-like_dom_sf"/>
</dbReference>
<proteinExistence type="predicted"/>
<dbReference type="EC" id="2.7.11.1" evidence="14"/>
<evidence type="ECO:0000256" key="8">
    <source>
        <dbReference type="ARBA" id="ARBA00022989"/>
    </source>
</evidence>
<evidence type="ECO:0000256" key="6">
    <source>
        <dbReference type="ARBA" id="ARBA00022777"/>
    </source>
</evidence>
<dbReference type="PROSITE" id="PS00107">
    <property type="entry name" value="PROTEIN_KINASE_ATP"/>
    <property type="match status" value="1"/>
</dbReference>
<evidence type="ECO:0000313" key="15">
    <source>
        <dbReference type="Proteomes" id="UP000316426"/>
    </source>
</evidence>
<dbReference type="CDD" id="cd14014">
    <property type="entry name" value="STKc_PknB_like"/>
    <property type="match status" value="1"/>
</dbReference>
<reference evidence="14 15" key="1">
    <citation type="submission" date="2019-02" db="EMBL/GenBank/DDBJ databases">
        <title>Deep-cultivation of Planctomycetes and their phenomic and genomic characterization uncovers novel biology.</title>
        <authorList>
            <person name="Wiegand S."/>
            <person name="Jogler M."/>
            <person name="Boedeker C."/>
            <person name="Pinto D."/>
            <person name="Vollmers J."/>
            <person name="Rivas-Marin E."/>
            <person name="Kohn T."/>
            <person name="Peeters S.H."/>
            <person name="Heuer A."/>
            <person name="Rast P."/>
            <person name="Oberbeckmann S."/>
            <person name="Bunk B."/>
            <person name="Jeske O."/>
            <person name="Meyerdierks A."/>
            <person name="Storesund J.E."/>
            <person name="Kallscheuer N."/>
            <person name="Luecker S."/>
            <person name="Lage O.M."/>
            <person name="Pohl T."/>
            <person name="Merkel B.J."/>
            <person name="Hornburger P."/>
            <person name="Mueller R.-W."/>
            <person name="Bruemmer F."/>
            <person name="Labrenz M."/>
            <person name="Spormann A.M."/>
            <person name="Op den Camp H."/>
            <person name="Overmann J."/>
            <person name="Amann R."/>
            <person name="Jetten M.S.M."/>
            <person name="Mascher T."/>
            <person name="Medema M.H."/>
            <person name="Devos D.P."/>
            <person name="Kaster A.-K."/>
            <person name="Ovreas L."/>
            <person name="Rohde M."/>
            <person name="Galperin M.Y."/>
            <person name="Jogler C."/>
        </authorList>
    </citation>
    <scope>NUCLEOTIDE SEQUENCE [LARGE SCALE GENOMIC DNA]</scope>
    <source>
        <strain evidence="14 15">Spa11</strain>
    </source>
</reference>
<dbReference type="Pfam" id="PF00069">
    <property type="entry name" value="Pkinase"/>
    <property type="match status" value="1"/>
</dbReference>
<comment type="subcellular location">
    <subcellularLocation>
        <location evidence="1">Cell membrane</location>
        <topology evidence="1">Multi-pass membrane protein</topology>
    </subcellularLocation>
</comment>
<keyword evidence="6 14" id="KW-0418">Kinase</keyword>
<evidence type="ECO:0000256" key="10">
    <source>
        <dbReference type="PROSITE-ProRule" id="PRU10141"/>
    </source>
</evidence>
<dbReference type="GO" id="GO:0004674">
    <property type="term" value="F:protein serine/threonine kinase activity"/>
    <property type="evidence" value="ECO:0007669"/>
    <property type="project" value="UniProtKB-EC"/>
</dbReference>
<dbReference type="SUPFAM" id="SSF56112">
    <property type="entry name" value="Protein kinase-like (PK-like)"/>
    <property type="match status" value="1"/>
</dbReference>
<dbReference type="Gene3D" id="3.30.200.20">
    <property type="entry name" value="Phosphorylase Kinase, domain 1"/>
    <property type="match status" value="1"/>
</dbReference>
<keyword evidence="4 12" id="KW-0812">Transmembrane</keyword>
<dbReference type="Gene3D" id="3.30.450.20">
    <property type="entry name" value="PAS domain"/>
    <property type="match status" value="1"/>
</dbReference>
<name>A0A518KF49_9BACT</name>
<dbReference type="InterPro" id="IPR033479">
    <property type="entry name" value="dCache_1"/>
</dbReference>
<dbReference type="RefSeq" id="WP_145116844.1">
    <property type="nucleotide sequence ID" value="NZ_CP036349.1"/>
</dbReference>
<keyword evidence="9 12" id="KW-0472">Membrane</keyword>
<dbReference type="PROSITE" id="PS00108">
    <property type="entry name" value="PROTEIN_KINASE_ST"/>
    <property type="match status" value="1"/>
</dbReference>
<dbReference type="AlphaFoldDB" id="A0A518KF49"/>
<dbReference type="Gene3D" id="1.10.510.10">
    <property type="entry name" value="Transferase(Phosphotransferase) domain 1"/>
    <property type="match status" value="1"/>
</dbReference>
<evidence type="ECO:0000256" key="4">
    <source>
        <dbReference type="ARBA" id="ARBA00022692"/>
    </source>
</evidence>
<dbReference type="InterPro" id="IPR008271">
    <property type="entry name" value="Ser/Thr_kinase_AS"/>
</dbReference>
<keyword evidence="3 14" id="KW-0808">Transferase</keyword>
<accession>A0A518KF49</accession>
<dbReference type="InterPro" id="IPR000719">
    <property type="entry name" value="Prot_kinase_dom"/>
</dbReference>
<dbReference type="GO" id="GO:0005886">
    <property type="term" value="C:plasma membrane"/>
    <property type="evidence" value="ECO:0007669"/>
    <property type="project" value="UniProtKB-SubCell"/>
</dbReference>
<protein>
    <submittedName>
        <fullName evidence="14">Serine/threonine-protein kinase PknB</fullName>
        <ecNumber evidence="14">2.7.11.1</ecNumber>
    </submittedName>
</protein>
<evidence type="ECO:0000256" key="5">
    <source>
        <dbReference type="ARBA" id="ARBA00022741"/>
    </source>
</evidence>
<keyword evidence="15" id="KW-1185">Reference proteome</keyword>
<dbReference type="KEGG" id="bmei:Spa11_46390"/>
<keyword evidence="5 10" id="KW-0547">Nucleotide-binding</keyword>
<keyword evidence="8 12" id="KW-1133">Transmembrane helix</keyword>
<dbReference type="PANTHER" id="PTHR43289:SF6">
    <property type="entry name" value="SERINE_THREONINE-PROTEIN KINASE NEKL-3"/>
    <property type="match status" value="1"/>
</dbReference>
<dbReference type="Proteomes" id="UP000316426">
    <property type="component" value="Chromosome"/>
</dbReference>
<dbReference type="PANTHER" id="PTHR43289">
    <property type="entry name" value="MITOGEN-ACTIVATED PROTEIN KINASE KINASE KINASE 20-RELATED"/>
    <property type="match status" value="1"/>
</dbReference>
<evidence type="ECO:0000259" key="13">
    <source>
        <dbReference type="PROSITE" id="PS50011"/>
    </source>
</evidence>
<dbReference type="CDD" id="cd18773">
    <property type="entry name" value="PDC1_HK_sensor"/>
    <property type="match status" value="1"/>
</dbReference>
<feature type="transmembrane region" description="Helical" evidence="12">
    <location>
        <begin position="45"/>
        <end position="67"/>
    </location>
</feature>
<sequence>MPLNKSLSPQHSRAAASSYKAHMTWASRSVSRTLKTTGAFLRRQIWLWPIIAVVLLATLGLFVRFAIERTMKASLVSELQTLRDVEVAMLRTWLTSQEHNAESLANTTAIRQLTTKLLEGNDPEAAKALADAIGPGMSSHGYHGYFLLDEQKIIRAATHPQAVGREDLTDDPEIDEFFTLALEGKPLVSRPLPSVLPLKDHIGRMRTGTPVMFVAAPIRDENLQVVAALGLQIRPDEEFSRILELGRTGETGETYAFDKNGVMLSSSRFDEELLLLGILPDVEGSRSILSVLVRDPGGDVTKGYRPKHRRADLPPTKMVASAAAGETASDVEGYRDYRGVKVVGAWTWLPEYGFGVATEINAAEAYGPLIILRRTFLGLFALLGLSSIAIFLFTLKVAKLRREAQAAAIEAQQLGQYRLEQRLGAGAMGVVYKAKHAMLRRPTAVKMVEPDKVTPEALAAFEREVQITSQLCHPNTVAIFDYGHTPEGLFYYAMEYLDGISLQELVDQYGPQPVGRVVDLLQQICGSLYEAHTMGLVHRDIKPANVMLNRRGADPDVVKVLDFGLVKEIDSDGQRGMAGTPLYMSPEAIQQPGTVDPRSDLYAVGAVGYFLLTGRVVFEANDMQQLMHMHLEDTPVAPSLIRGERLPEELEDALLACLDKSRAKRPQTARELSLRLDKVVAEDGWNVERADLWWNQHERGTAPKLTKPSGSPPTVRGDQAATILHE</sequence>
<organism evidence="14 15">
    <name type="scientific">Botrimarina mediterranea</name>
    <dbReference type="NCBI Taxonomy" id="2528022"/>
    <lineage>
        <taxon>Bacteria</taxon>
        <taxon>Pseudomonadati</taxon>
        <taxon>Planctomycetota</taxon>
        <taxon>Planctomycetia</taxon>
        <taxon>Pirellulales</taxon>
        <taxon>Lacipirellulaceae</taxon>
        <taxon>Botrimarina</taxon>
    </lineage>
</organism>
<feature type="domain" description="Protein kinase" evidence="13">
    <location>
        <begin position="417"/>
        <end position="680"/>
    </location>
</feature>
<feature type="region of interest" description="Disordered" evidence="11">
    <location>
        <begin position="700"/>
        <end position="726"/>
    </location>
</feature>
<dbReference type="PROSITE" id="PS50011">
    <property type="entry name" value="PROTEIN_KINASE_DOM"/>
    <property type="match status" value="1"/>
</dbReference>
<evidence type="ECO:0000256" key="7">
    <source>
        <dbReference type="ARBA" id="ARBA00022840"/>
    </source>
</evidence>
<evidence type="ECO:0000256" key="11">
    <source>
        <dbReference type="SAM" id="MobiDB-lite"/>
    </source>
</evidence>